<reference evidence="5 6" key="1">
    <citation type="submission" date="2019-07" db="EMBL/GenBank/DDBJ databases">
        <title>Cryptosporangium phraense sp. nov., isolated from plant litter.</title>
        <authorList>
            <person name="Suriyachadkun C."/>
        </authorList>
    </citation>
    <scope>NUCLEOTIDE SEQUENCE [LARGE SCALE GENOMIC DNA]</scope>
    <source>
        <strain evidence="5 6">A-T 5661</strain>
    </source>
</reference>
<dbReference type="EMBL" id="VIRS01000050">
    <property type="protein sequence ID" value="TQS39997.1"/>
    <property type="molecule type" value="Genomic_DNA"/>
</dbReference>
<evidence type="ECO:0000313" key="5">
    <source>
        <dbReference type="EMBL" id="TQS39997.1"/>
    </source>
</evidence>
<dbReference type="PANTHER" id="PTHR46796:SF15">
    <property type="entry name" value="BLL1074 PROTEIN"/>
    <property type="match status" value="1"/>
</dbReference>
<dbReference type="GO" id="GO:0043565">
    <property type="term" value="F:sequence-specific DNA binding"/>
    <property type="evidence" value="ECO:0007669"/>
    <property type="project" value="InterPro"/>
</dbReference>
<accession>A0A545AF86</accession>
<evidence type="ECO:0000256" key="2">
    <source>
        <dbReference type="ARBA" id="ARBA00023125"/>
    </source>
</evidence>
<dbReference type="Proteomes" id="UP000317982">
    <property type="component" value="Unassembled WGS sequence"/>
</dbReference>
<dbReference type="PROSITE" id="PS01124">
    <property type="entry name" value="HTH_ARAC_FAMILY_2"/>
    <property type="match status" value="1"/>
</dbReference>
<keyword evidence="3" id="KW-0804">Transcription</keyword>
<dbReference type="InterPro" id="IPR050204">
    <property type="entry name" value="AraC_XylS_family_regulators"/>
</dbReference>
<evidence type="ECO:0000256" key="3">
    <source>
        <dbReference type="ARBA" id="ARBA00023163"/>
    </source>
</evidence>
<dbReference type="GO" id="GO:0003700">
    <property type="term" value="F:DNA-binding transcription factor activity"/>
    <property type="evidence" value="ECO:0007669"/>
    <property type="project" value="InterPro"/>
</dbReference>
<proteinExistence type="predicted"/>
<sequence>MRCRWEQRVGDTPHVQRVLPDNCADILVTADGRALLVGPPTHVELPRLPAGTLIRGLRFHPYAVRTALHTDVAELTDQSVDLDDVLGAATARTVAEQIWAGSDVELAHTWGNAEPDRATAGIVRMLTAPGAPSVDAVADRAGYSSRHLRRVVHAETGLSPKTLQRVARLHDFLRAAEAGISSAAAAAGYADQPHASREIRALTGLAPGQLLRERGLT</sequence>
<dbReference type="Gene3D" id="1.10.10.60">
    <property type="entry name" value="Homeodomain-like"/>
    <property type="match status" value="1"/>
</dbReference>
<dbReference type="AlphaFoldDB" id="A0A545AF86"/>
<evidence type="ECO:0000259" key="4">
    <source>
        <dbReference type="PROSITE" id="PS01124"/>
    </source>
</evidence>
<organism evidence="5 6">
    <name type="scientific">Cryptosporangium phraense</name>
    <dbReference type="NCBI Taxonomy" id="2593070"/>
    <lineage>
        <taxon>Bacteria</taxon>
        <taxon>Bacillati</taxon>
        <taxon>Actinomycetota</taxon>
        <taxon>Actinomycetes</taxon>
        <taxon>Cryptosporangiales</taxon>
        <taxon>Cryptosporangiaceae</taxon>
        <taxon>Cryptosporangium</taxon>
    </lineage>
</organism>
<keyword evidence="1" id="KW-0805">Transcription regulation</keyword>
<dbReference type="InterPro" id="IPR046532">
    <property type="entry name" value="DUF6597"/>
</dbReference>
<dbReference type="Pfam" id="PF12833">
    <property type="entry name" value="HTH_18"/>
    <property type="match status" value="1"/>
</dbReference>
<name>A0A545AF86_9ACTN</name>
<evidence type="ECO:0000313" key="6">
    <source>
        <dbReference type="Proteomes" id="UP000317982"/>
    </source>
</evidence>
<gene>
    <name evidence="5" type="ORF">FL583_37255</name>
</gene>
<keyword evidence="2" id="KW-0238">DNA-binding</keyword>
<dbReference type="InterPro" id="IPR018060">
    <property type="entry name" value="HTH_AraC"/>
</dbReference>
<dbReference type="PANTHER" id="PTHR46796">
    <property type="entry name" value="HTH-TYPE TRANSCRIPTIONAL ACTIVATOR RHAS-RELATED"/>
    <property type="match status" value="1"/>
</dbReference>
<dbReference type="OrthoDB" id="9815799at2"/>
<dbReference type="InParanoid" id="A0A545AF86"/>
<dbReference type="SMART" id="SM00342">
    <property type="entry name" value="HTH_ARAC"/>
    <property type="match status" value="1"/>
</dbReference>
<dbReference type="Pfam" id="PF20240">
    <property type="entry name" value="DUF6597"/>
    <property type="match status" value="1"/>
</dbReference>
<comment type="caution">
    <text evidence="5">The sequence shown here is derived from an EMBL/GenBank/DDBJ whole genome shotgun (WGS) entry which is preliminary data.</text>
</comment>
<evidence type="ECO:0000256" key="1">
    <source>
        <dbReference type="ARBA" id="ARBA00023015"/>
    </source>
</evidence>
<keyword evidence="6" id="KW-1185">Reference proteome</keyword>
<feature type="domain" description="HTH araC/xylS-type" evidence="4">
    <location>
        <begin position="116"/>
        <end position="213"/>
    </location>
</feature>
<protein>
    <submittedName>
        <fullName evidence="5">Helix-turn-helix domain-containing protein</fullName>
    </submittedName>
</protein>